<reference evidence="2 3" key="1">
    <citation type="submission" date="2015-06" db="EMBL/GenBank/DDBJ databases">
        <title>Draft genome of the ant-associated black yeast Phialophora attae CBS 131958.</title>
        <authorList>
            <person name="Moreno L.F."/>
            <person name="Stielow B.J."/>
            <person name="de Hoog S."/>
            <person name="Vicente V.A."/>
            <person name="Weiss V.A."/>
            <person name="de Vries M."/>
            <person name="Cruz L.M."/>
            <person name="Souza E.M."/>
        </authorList>
    </citation>
    <scope>NUCLEOTIDE SEQUENCE [LARGE SCALE GENOMIC DNA]</scope>
    <source>
        <strain evidence="2 3">CBS 131958</strain>
    </source>
</reference>
<feature type="transmembrane region" description="Helical" evidence="1">
    <location>
        <begin position="6"/>
        <end position="26"/>
    </location>
</feature>
<comment type="caution">
    <text evidence="2">The sequence shown here is derived from an EMBL/GenBank/DDBJ whole genome shotgun (WGS) entry which is preliminary data.</text>
</comment>
<keyword evidence="3" id="KW-1185">Reference proteome</keyword>
<evidence type="ECO:0000313" key="2">
    <source>
        <dbReference type="EMBL" id="KPI36865.1"/>
    </source>
</evidence>
<protein>
    <submittedName>
        <fullName evidence="2">Uncharacterized protein</fullName>
    </submittedName>
</protein>
<dbReference type="EMBL" id="LFJN01000028">
    <property type="protein sequence ID" value="KPI36865.1"/>
    <property type="molecule type" value="Genomic_DNA"/>
</dbReference>
<dbReference type="Proteomes" id="UP000038010">
    <property type="component" value="Unassembled WGS sequence"/>
</dbReference>
<keyword evidence="1" id="KW-0472">Membrane</keyword>
<sequence>MEILLGQWVASVTIPALTLIALKLFCHQMYYPISSLSFRYTNIIQPKRAPNLQSMPRNVLRKIIGFALPHKISISANSDGCGSTFNAKCRLRWNDEGNAWDQPIRGLRRVCKSFFVPASQVIYSRIEIKVLGILGEHKREVFWKDFAPYVEVSEVSEASKQYEKTYWWAVHHLHRVMNGEGACCDHSNGRKVWDMWGKDQGCAVCYQRRFGVVGAIIRF</sequence>
<dbReference type="AlphaFoldDB" id="A0A0N1NX02"/>
<dbReference type="GeneID" id="28732571"/>
<gene>
    <name evidence="2" type="ORF">AB675_11812</name>
</gene>
<proteinExistence type="predicted"/>
<evidence type="ECO:0000256" key="1">
    <source>
        <dbReference type="SAM" id="Phobius"/>
    </source>
</evidence>
<keyword evidence="1" id="KW-0812">Transmembrane</keyword>
<accession>A0A0N1NX02</accession>
<evidence type="ECO:0000313" key="3">
    <source>
        <dbReference type="Proteomes" id="UP000038010"/>
    </source>
</evidence>
<name>A0A0N1NX02_9EURO</name>
<keyword evidence="1" id="KW-1133">Transmembrane helix</keyword>
<organism evidence="2 3">
    <name type="scientific">Cyphellophora attinorum</name>
    <dbReference type="NCBI Taxonomy" id="1664694"/>
    <lineage>
        <taxon>Eukaryota</taxon>
        <taxon>Fungi</taxon>
        <taxon>Dikarya</taxon>
        <taxon>Ascomycota</taxon>
        <taxon>Pezizomycotina</taxon>
        <taxon>Eurotiomycetes</taxon>
        <taxon>Chaetothyriomycetidae</taxon>
        <taxon>Chaetothyriales</taxon>
        <taxon>Cyphellophoraceae</taxon>
        <taxon>Cyphellophora</taxon>
    </lineage>
</organism>
<dbReference type="RefSeq" id="XP_017996828.1">
    <property type="nucleotide sequence ID" value="XM_018140690.1"/>
</dbReference>
<dbReference type="VEuPathDB" id="FungiDB:AB675_11812"/>